<evidence type="ECO:0008006" key="5">
    <source>
        <dbReference type="Google" id="ProtNLM"/>
    </source>
</evidence>
<dbReference type="PANTHER" id="PTHR44227">
    <property type="match status" value="1"/>
</dbReference>
<evidence type="ECO:0000256" key="1">
    <source>
        <dbReference type="ARBA" id="ARBA00022737"/>
    </source>
</evidence>
<dbReference type="PANTHER" id="PTHR44227:SF3">
    <property type="entry name" value="PROTEIN O-MANNOSYL-TRANSFERASE TMTC4"/>
    <property type="match status" value="1"/>
</dbReference>
<dbReference type="Proteomes" id="UP000654004">
    <property type="component" value="Unassembled WGS sequence"/>
</dbReference>
<evidence type="ECO:0000313" key="4">
    <source>
        <dbReference type="Proteomes" id="UP000654004"/>
    </source>
</evidence>
<dbReference type="InterPro" id="IPR011990">
    <property type="entry name" value="TPR-like_helical_dom_sf"/>
</dbReference>
<dbReference type="Gene3D" id="1.25.40.10">
    <property type="entry name" value="Tetratricopeptide repeat domain"/>
    <property type="match status" value="2"/>
</dbReference>
<evidence type="ECO:0000313" key="3">
    <source>
        <dbReference type="EMBL" id="GGP97348.1"/>
    </source>
</evidence>
<dbReference type="InterPro" id="IPR019734">
    <property type="entry name" value="TPR_rpt"/>
</dbReference>
<reference evidence="4" key="1">
    <citation type="journal article" date="2019" name="Int. J. Syst. Evol. Microbiol.">
        <title>The Global Catalogue of Microorganisms (GCM) 10K type strain sequencing project: providing services to taxonomists for standard genome sequencing and annotation.</title>
        <authorList>
            <consortium name="The Broad Institute Genomics Platform"/>
            <consortium name="The Broad Institute Genome Sequencing Center for Infectious Disease"/>
            <person name="Wu L."/>
            <person name="Ma J."/>
        </authorList>
    </citation>
    <scope>NUCLEOTIDE SEQUENCE [LARGE SCALE GENOMIC DNA]</scope>
    <source>
        <strain evidence="4">JCM 32305</strain>
    </source>
</reference>
<organism evidence="3 4">
    <name type="scientific">Shewanella ulleungensis</name>
    <dbReference type="NCBI Taxonomy" id="2282699"/>
    <lineage>
        <taxon>Bacteria</taxon>
        <taxon>Pseudomonadati</taxon>
        <taxon>Pseudomonadota</taxon>
        <taxon>Gammaproteobacteria</taxon>
        <taxon>Alteromonadales</taxon>
        <taxon>Shewanellaceae</taxon>
        <taxon>Shewanella</taxon>
    </lineage>
</organism>
<accession>A0ABQ2QTV8</accession>
<gene>
    <name evidence="3" type="ORF">GCM10009410_34190</name>
</gene>
<protein>
    <recommendedName>
        <fullName evidence="5">Tetratricopeptide repeat protein</fullName>
    </recommendedName>
</protein>
<comment type="caution">
    <text evidence="3">The sequence shown here is derived from an EMBL/GenBank/DDBJ whole genome shotgun (WGS) entry which is preliminary data.</text>
</comment>
<dbReference type="SMART" id="SM00028">
    <property type="entry name" value="TPR"/>
    <property type="match status" value="4"/>
</dbReference>
<sequence length="432" mass="49684">MIVYHPSRSANKALRLNGNGFLSSLKELIFIALRLKKPSLKKLSFTVLSARSCILIGFIFSLTACQSTSSEVKQLDVQTLFRDELFTPVSTINVDDIYRLPESFVAKFRRQYQAENSLRSQNKLANEWLAQYIGAQAGGFEYRDHYTRSASETVLNRQGNCMSLVVLTAALADVLGIPVEFNDIDVEPIWDRRGGFFLVNGHVNLSLMPPENNHTVLFRGSEVLVDFLPERSVRAYKKKQVNKRQLSAMYYNNIAAEALVNNDYDKAYALVKKSIILHPRYVAAINTLAVIFRHKGYNDAAEQVYRAALHVDPFDLSTLYNLALILGEQDRLEEWAQVHKVLELARINNPFYYFDMAQQAYFDKQYQDALVWYKRAVEKADYRHEFYFGLSRAYWATGEERLAEKNMKRALALSDGNNKQRYQSKLQAMKQD</sequence>
<dbReference type="Pfam" id="PF13181">
    <property type="entry name" value="TPR_8"/>
    <property type="match status" value="1"/>
</dbReference>
<keyword evidence="4" id="KW-1185">Reference proteome</keyword>
<dbReference type="RefSeq" id="WP_229777148.1">
    <property type="nucleotide sequence ID" value="NZ_BMQW01000011.1"/>
</dbReference>
<keyword evidence="1" id="KW-0677">Repeat</keyword>
<proteinExistence type="predicted"/>
<dbReference type="SUPFAM" id="SSF48452">
    <property type="entry name" value="TPR-like"/>
    <property type="match status" value="1"/>
</dbReference>
<keyword evidence="2" id="KW-0802">TPR repeat</keyword>
<dbReference type="InterPro" id="IPR052346">
    <property type="entry name" value="O-mannosyl-transferase_TMTC"/>
</dbReference>
<evidence type="ECO:0000256" key="2">
    <source>
        <dbReference type="ARBA" id="ARBA00022803"/>
    </source>
</evidence>
<name>A0ABQ2QTV8_9GAMM</name>
<dbReference type="EMBL" id="BMQW01000011">
    <property type="protein sequence ID" value="GGP97348.1"/>
    <property type="molecule type" value="Genomic_DNA"/>
</dbReference>